<feature type="transmembrane region" description="Helical" evidence="1">
    <location>
        <begin position="12"/>
        <end position="45"/>
    </location>
</feature>
<keyword evidence="1" id="KW-1133">Transmembrane helix</keyword>
<sequence length="60" mass="6127">MSEGNLGLVAGLLMLACGIAIMLGYQVAGGIFWIIGLGFAVALGLSKRARNKSVATSESE</sequence>
<keyword evidence="1" id="KW-0472">Membrane</keyword>
<geneLocation type="plasmid" evidence="2 3">
    <name>pPma4326F</name>
</geneLocation>
<evidence type="ECO:0000313" key="3">
    <source>
        <dbReference type="Proteomes" id="UP000003811"/>
    </source>
</evidence>
<organism evidence="2 3">
    <name type="scientific">Pseudomonas syringae pv. maculicola str. ES4326</name>
    <dbReference type="NCBI Taxonomy" id="629265"/>
    <lineage>
        <taxon>Bacteria</taxon>
        <taxon>Pseudomonadati</taxon>
        <taxon>Pseudomonadota</taxon>
        <taxon>Gammaproteobacteria</taxon>
        <taxon>Pseudomonadales</taxon>
        <taxon>Pseudomonadaceae</taxon>
        <taxon>Pseudomonas</taxon>
    </lineage>
</organism>
<dbReference type="Proteomes" id="UP000003811">
    <property type="component" value="Plasmid pPma4326F"/>
</dbReference>
<evidence type="ECO:0000256" key="1">
    <source>
        <dbReference type="SAM" id="Phobius"/>
    </source>
</evidence>
<dbReference type="RefSeq" id="WP_007250375.1">
    <property type="nucleotide sequence ID" value="NZ_CP047261.1"/>
</dbReference>
<gene>
    <name evidence="2" type="ORF">PMA4326_028860</name>
</gene>
<accession>A0A8T8CAL0</accession>
<protein>
    <submittedName>
        <fullName evidence="2">Uncharacterized protein</fullName>
    </submittedName>
</protein>
<proteinExistence type="predicted"/>
<keyword evidence="1" id="KW-0812">Transmembrane</keyword>
<keyword evidence="2" id="KW-0614">Plasmid</keyword>
<evidence type="ECO:0000313" key="2">
    <source>
        <dbReference type="EMBL" id="QHF00525.1"/>
    </source>
</evidence>
<reference evidence="2 3" key="1">
    <citation type="journal article" date="2011" name="PLoS Pathog.">
        <title>Dynamic evolution of pathogenicity revealed by sequencing and comparative genomics of 19 Pseudomonas syringae isolates.</title>
        <authorList>
            <person name="Baltrus D.A."/>
            <person name="Nishimura M.T."/>
            <person name="Romanchuk A."/>
            <person name="Chang J.H."/>
            <person name="Mukhtar M.S."/>
            <person name="Cherkis K."/>
            <person name="Roach J."/>
            <person name="Grant S.R."/>
            <person name="Jones C.D."/>
            <person name="Dangl J.L."/>
        </authorList>
    </citation>
    <scope>NUCLEOTIDE SEQUENCE [LARGE SCALE GENOMIC DNA]</scope>
    <source>
        <strain evidence="2 3">ES4326</strain>
    </source>
</reference>
<name>A0A8T8CAL0_PSEYM</name>
<dbReference type="AlphaFoldDB" id="A0A8T8CAL0"/>
<dbReference type="EMBL" id="CP047261">
    <property type="protein sequence ID" value="QHF00525.1"/>
    <property type="molecule type" value="Genomic_DNA"/>
</dbReference>